<feature type="non-terminal residue" evidence="10">
    <location>
        <position position="308"/>
    </location>
</feature>
<evidence type="ECO:0000256" key="4">
    <source>
        <dbReference type="ARBA" id="ARBA00022827"/>
    </source>
</evidence>
<dbReference type="FunFam" id="1.20.140.10:FF:000007">
    <property type="entry name" value="Acyl-coenzyme A oxidase"/>
    <property type="match status" value="1"/>
</dbReference>
<dbReference type="GO" id="GO:0033540">
    <property type="term" value="P:fatty acid beta-oxidation using acyl-CoA oxidase"/>
    <property type="evidence" value="ECO:0007669"/>
    <property type="project" value="TreeGrafter"/>
</dbReference>
<comment type="similarity">
    <text evidence="2">Belongs to the acyl-CoA oxidase family.</text>
</comment>
<dbReference type="EMBL" id="JNBS01005071">
    <property type="protein sequence ID" value="OQR81098.1"/>
    <property type="molecule type" value="Genomic_DNA"/>
</dbReference>
<evidence type="ECO:0000256" key="7">
    <source>
        <dbReference type="ARBA" id="ARBA00023098"/>
    </source>
</evidence>
<keyword evidence="7" id="KW-0443">Lipid metabolism</keyword>
<feature type="domain" description="Acyl-CoA oxidase C-terminal" evidence="8">
    <location>
        <begin position="183"/>
        <end position="306"/>
    </location>
</feature>
<reference evidence="10 11" key="1">
    <citation type="journal article" date="2014" name="Genome Biol. Evol.">
        <title>The secreted proteins of Achlya hypogyna and Thraustotheca clavata identify the ancestral oomycete secretome and reveal gene acquisitions by horizontal gene transfer.</title>
        <authorList>
            <person name="Misner I."/>
            <person name="Blouin N."/>
            <person name="Leonard G."/>
            <person name="Richards T.A."/>
            <person name="Lane C.E."/>
        </authorList>
    </citation>
    <scope>NUCLEOTIDE SEQUENCE [LARGE SCALE GENOMIC DNA]</scope>
    <source>
        <strain evidence="10 11">ATCC 34112</strain>
    </source>
</reference>
<dbReference type="STRING" id="74557.A0A1V9Y5Z3"/>
<dbReference type="AlphaFoldDB" id="A0A1V9Y5Z3"/>
<accession>A0A1V9Y5Z3</accession>
<evidence type="ECO:0000259" key="8">
    <source>
        <dbReference type="Pfam" id="PF01756"/>
    </source>
</evidence>
<protein>
    <submittedName>
        <fullName evidence="10">Peroxisomal acyl-coenzyme A oxidase</fullName>
    </submittedName>
</protein>
<feature type="non-terminal residue" evidence="10">
    <location>
        <position position="1"/>
    </location>
</feature>
<feature type="domain" description="Acyl-CoA oxidase C-alpha1" evidence="9">
    <location>
        <begin position="1"/>
        <end position="114"/>
    </location>
</feature>
<evidence type="ECO:0000256" key="3">
    <source>
        <dbReference type="ARBA" id="ARBA00022630"/>
    </source>
</evidence>
<dbReference type="OrthoDB" id="538336at2759"/>
<gene>
    <name evidence="10" type="ORF">THRCLA_11880</name>
</gene>
<dbReference type="Pfam" id="PF01756">
    <property type="entry name" value="ACOX"/>
    <property type="match status" value="1"/>
</dbReference>
<dbReference type="InterPro" id="IPR012258">
    <property type="entry name" value="Acyl-CoA_oxidase"/>
</dbReference>
<keyword evidence="11" id="KW-1185">Reference proteome</keyword>
<evidence type="ECO:0000256" key="1">
    <source>
        <dbReference type="ARBA" id="ARBA00001974"/>
    </source>
</evidence>
<evidence type="ECO:0000259" key="9">
    <source>
        <dbReference type="Pfam" id="PF22924"/>
    </source>
</evidence>
<name>A0A1V9Y5Z3_9STRA</name>
<dbReference type="GO" id="GO:0005777">
    <property type="term" value="C:peroxisome"/>
    <property type="evidence" value="ECO:0007669"/>
    <property type="project" value="InterPro"/>
</dbReference>
<keyword evidence="4" id="KW-0274">FAD</keyword>
<dbReference type="GO" id="GO:0005504">
    <property type="term" value="F:fatty acid binding"/>
    <property type="evidence" value="ECO:0007669"/>
    <property type="project" value="TreeGrafter"/>
</dbReference>
<evidence type="ECO:0000256" key="5">
    <source>
        <dbReference type="ARBA" id="ARBA00022832"/>
    </source>
</evidence>
<dbReference type="Proteomes" id="UP000243217">
    <property type="component" value="Unassembled WGS sequence"/>
</dbReference>
<dbReference type="Pfam" id="PF22924">
    <property type="entry name" value="ACOX_C_alpha1"/>
    <property type="match status" value="1"/>
</dbReference>
<keyword evidence="5" id="KW-0276">Fatty acid metabolism</keyword>
<dbReference type="SUPFAM" id="SSF47203">
    <property type="entry name" value="Acyl-CoA dehydrogenase C-terminal domain-like"/>
    <property type="match status" value="2"/>
</dbReference>
<evidence type="ECO:0000313" key="11">
    <source>
        <dbReference type="Proteomes" id="UP000243217"/>
    </source>
</evidence>
<dbReference type="PANTHER" id="PTHR10909">
    <property type="entry name" value="ELECTRON TRANSPORT OXIDOREDUCTASE"/>
    <property type="match status" value="1"/>
</dbReference>
<evidence type="ECO:0000313" key="10">
    <source>
        <dbReference type="EMBL" id="OQR81098.1"/>
    </source>
</evidence>
<evidence type="ECO:0000256" key="6">
    <source>
        <dbReference type="ARBA" id="ARBA00023002"/>
    </source>
</evidence>
<dbReference type="GO" id="GO:0003997">
    <property type="term" value="F:acyl-CoA oxidase activity"/>
    <property type="evidence" value="ECO:0007669"/>
    <property type="project" value="InterPro"/>
</dbReference>
<dbReference type="GO" id="GO:0055088">
    <property type="term" value="P:lipid homeostasis"/>
    <property type="evidence" value="ECO:0007669"/>
    <property type="project" value="TreeGrafter"/>
</dbReference>
<dbReference type="InterPro" id="IPR036250">
    <property type="entry name" value="AcylCo_DH-like_C"/>
</dbReference>
<dbReference type="GO" id="GO:0071949">
    <property type="term" value="F:FAD binding"/>
    <property type="evidence" value="ECO:0007669"/>
    <property type="project" value="InterPro"/>
</dbReference>
<comment type="cofactor">
    <cofactor evidence="1">
        <name>FAD</name>
        <dbReference type="ChEBI" id="CHEBI:57692"/>
    </cofactor>
</comment>
<organism evidence="10 11">
    <name type="scientific">Thraustotheca clavata</name>
    <dbReference type="NCBI Taxonomy" id="74557"/>
    <lineage>
        <taxon>Eukaryota</taxon>
        <taxon>Sar</taxon>
        <taxon>Stramenopiles</taxon>
        <taxon>Oomycota</taxon>
        <taxon>Saprolegniomycetes</taxon>
        <taxon>Saprolegniales</taxon>
        <taxon>Achlyaceae</taxon>
        <taxon>Thraustotheca</taxon>
    </lineage>
</organism>
<evidence type="ECO:0000256" key="2">
    <source>
        <dbReference type="ARBA" id="ARBA00006288"/>
    </source>
</evidence>
<sequence>QQLTLFPLISMSYGCIFTARRIQISYDDLLQQLNGDINSDQLYLQNQLHTTLSGLKALLTTEVGNGMERARRACGGHGFSSSSNIPHLINVFIGSLTFEGTFDVLVQQHTSSLLKRLHKPVNVRTRDQSMDLFGFLNVDPHETCIASSPSLLLEPPVLLRAFQVRALKTLLQSSHHRTSLHFQSRASMGHAESVLLQCFYDGVLEITDKPLQAVMFQLWQLYALWRMNEHLGEFRMDNYLNAQQASWVQESMLGMLAKIRPNAIPLVDGFGITDFELNSAIGRYDGDIYRALIERAAKEPLNKTDVVE</sequence>
<dbReference type="InterPro" id="IPR002655">
    <property type="entry name" value="Acyl-CoA_oxidase_C"/>
</dbReference>
<keyword evidence="3" id="KW-0285">Flavoprotein</keyword>
<proteinExistence type="inferred from homology"/>
<comment type="caution">
    <text evidence="10">The sequence shown here is derived from an EMBL/GenBank/DDBJ whole genome shotgun (WGS) entry which is preliminary data.</text>
</comment>
<dbReference type="PANTHER" id="PTHR10909:SF250">
    <property type="entry name" value="PEROXISOMAL ACYL-COENZYME A OXIDASE 1"/>
    <property type="match status" value="1"/>
</dbReference>
<keyword evidence="6" id="KW-0560">Oxidoreductase</keyword>
<dbReference type="InterPro" id="IPR055060">
    <property type="entry name" value="ACOX_C_alpha1"/>
</dbReference>
<dbReference type="Gene3D" id="1.20.140.10">
    <property type="entry name" value="Butyryl-CoA Dehydrogenase, subunit A, domain 3"/>
    <property type="match status" value="2"/>
</dbReference>